<evidence type="ECO:0000256" key="4">
    <source>
        <dbReference type="SAM" id="SignalP"/>
    </source>
</evidence>
<evidence type="ECO:0000256" key="3">
    <source>
        <dbReference type="RuleBase" id="RU361153"/>
    </source>
</evidence>
<dbReference type="RefSeq" id="WP_349246350.1">
    <property type="nucleotide sequence ID" value="NZ_JASCXX010000026.1"/>
</dbReference>
<evidence type="ECO:0000256" key="1">
    <source>
        <dbReference type="ARBA" id="ARBA00022801"/>
    </source>
</evidence>
<organism evidence="6 7">
    <name type="scientific">Anaerobaca lacustris</name>
    <dbReference type="NCBI Taxonomy" id="3044600"/>
    <lineage>
        <taxon>Bacteria</taxon>
        <taxon>Pseudomonadati</taxon>
        <taxon>Planctomycetota</taxon>
        <taxon>Phycisphaerae</taxon>
        <taxon>Sedimentisphaerales</taxon>
        <taxon>Anaerobacaceae</taxon>
        <taxon>Anaerobaca</taxon>
    </lineage>
</organism>
<name>A0AAW6U739_9BACT</name>
<protein>
    <submittedName>
        <fullName evidence="6">Cellulase family glycosylhydrolase</fullName>
    </submittedName>
</protein>
<comment type="caution">
    <text evidence="6">The sequence shown here is derived from an EMBL/GenBank/DDBJ whole genome shotgun (WGS) entry which is preliminary data.</text>
</comment>
<dbReference type="GO" id="GO:0004553">
    <property type="term" value="F:hydrolase activity, hydrolyzing O-glycosyl compounds"/>
    <property type="evidence" value="ECO:0007669"/>
    <property type="project" value="InterPro"/>
</dbReference>
<comment type="similarity">
    <text evidence="3">Belongs to the glycosyl hydrolase 5 (cellulase A) family.</text>
</comment>
<dbReference type="AlphaFoldDB" id="A0AAW6U739"/>
<sequence length="380" mass="43198">MTARRHDFRIPMISLAVCASLASLCWAAGDKGLERIRVSDDGRHFVGAESGRRFIAWGVNYDRDDDGRLLEDYWQDEWPTVVEDFGEIKALGANVVRIHLQLGRFMKTPQEPDKASLARLADLAKLAERTGLYLNITGLGCYHKQDVPAWYDAMNESERWDVQARFWEAVAKTCAQSDAIFCYDLMNEPILPGGDKVETDWLAGDFAGKHFVQRIALDLAGRSREEVARAWVDALVAAIRKHDARSMVTVGVIPWAMTWPKAKPLFYSDEVGENLDFVSVHFYPERGEIDKALTALAVYDVGKPLVIEEMFPLRCSLNEMDAFIDGSRQIADGYISFYWGKTAEEYSREPHDIKAMLIRGWLEYFQTKTPDILDTPSRRD</sequence>
<dbReference type="Proteomes" id="UP001431776">
    <property type="component" value="Unassembled WGS sequence"/>
</dbReference>
<dbReference type="InterPro" id="IPR001547">
    <property type="entry name" value="Glyco_hydro_5"/>
</dbReference>
<dbReference type="EMBL" id="JASCXX010000026">
    <property type="protein sequence ID" value="MDI6450943.1"/>
    <property type="molecule type" value="Genomic_DNA"/>
</dbReference>
<evidence type="ECO:0000313" key="6">
    <source>
        <dbReference type="EMBL" id="MDI6450943.1"/>
    </source>
</evidence>
<dbReference type="Gene3D" id="3.20.20.80">
    <property type="entry name" value="Glycosidases"/>
    <property type="match status" value="1"/>
</dbReference>
<dbReference type="SUPFAM" id="SSF51445">
    <property type="entry name" value="(Trans)glycosidases"/>
    <property type="match status" value="1"/>
</dbReference>
<feature type="signal peptide" evidence="4">
    <location>
        <begin position="1"/>
        <end position="27"/>
    </location>
</feature>
<keyword evidence="4" id="KW-0732">Signal</keyword>
<evidence type="ECO:0000313" key="7">
    <source>
        <dbReference type="Proteomes" id="UP001431776"/>
    </source>
</evidence>
<feature type="domain" description="Glycoside hydrolase family 5" evidence="5">
    <location>
        <begin position="84"/>
        <end position="285"/>
    </location>
</feature>
<keyword evidence="1 3" id="KW-0378">Hydrolase</keyword>
<evidence type="ECO:0000259" key="5">
    <source>
        <dbReference type="Pfam" id="PF00150"/>
    </source>
</evidence>
<feature type="chain" id="PRO_5043644652" evidence="4">
    <location>
        <begin position="28"/>
        <end position="380"/>
    </location>
</feature>
<accession>A0AAW6U739</accession>
<gene>
    <name evidence="6" type="ORF">QJ522_17920</name>
</gene>
<keyword evidence="2 3" id="KW-0326">Glycosidase</keyword>
<keyword evidence="7" id="KW-1185">Reference proteome</keyword>
<dbReference type="InterPro" id="IPR017853">
    <property type="entry name" value="GH"/>
</dbReference>
<evidence type="ECO:0000256" key="2">
    <source>
        <dbReference type="ARBA" id="ARBA00023295"/>
    </source>
</evidence>
<proteinExistence type="inferred from homology"/>
<dbReference type="Pfam" id="PF00150">
    <property type="entry name" value="Cellulase"/>
    <property type="match status" value="1"/>
</dbReference>
<reference evidence="6" key="1">
    <citation type="submission" date="2023-05" db="EMBL/GenBank/DDBJ databases">
        <title>Anaerotaeda fermentans gen. nov., sp. nov., a novel anaerobic planctomycete of the new family within the order Sedimentisphaerales isolated from Taman Peninsula, Russia.</title>
        <authorList>
            <person name="Khomyakova M.A."/>
            <person name="Merkel A.Y."/>
            <person name="Slobodkin A.I."/>
        </authorList>
    </citation>
    <scope>NUCLEOTIDE SEQUENCE</scope>
    <source>
        <strain evidence="6">M17dextr</strain>
    </source>
</reference>
<dbReference type="GO" id="GO:0000272">
    <property type="term" value="P:polysaccharide catabolic process"/>
    <property type="evidence" value="ECO:0007669"/>
    <property type="project" value="InterPro"/>
</dbReference>